<name>A0AAD6Y684_9AGAR</name>
<reference evidence="1" key="1">
    <citation type="submission" date="2023-03" db="EMBL/GenBank/DDBJ databases">
        <title>Massive genome expansion in bonnet fungi (Mycena s.s.) driven by repeated elements and novel gene families across ecological guilds.</title>
        <authorList>
            <consortium name="Lawrence Berkeley National Laboratory"/>
            <person name="Harder C.B."/>
            <person name="Miyauchi S."/>
            <person name="Viragh M."/>
            <person name="Kuo A."/>
            <person name="Thoen E."/>
            <person name="Andreopoulos B."/>
            <person name="Lu D."/>
            <person name="Skrede I."/>
            <person name="Drula E."/>
            <person name="Henrissat B."/>
            <person name="Morin E."/>
            <person name="Kohler A."/>
            <person name="Barry K."/>
            <person name="LaButti K."/>
            <person name="Morin E."/>
            <person name="Salamov A."/>
            <person name="Lipzen A."/>
            <person name="Mereny Z."/>
            <person name="Hegedus B."/>
            <person name="Baldrian P."/>
            <person name="Stursova M."/>
            <person name="Weitz H."/>
            <person name="Taylor A."/>
            <person name="Grigoriev I.V."/>
            <person name="Nagy L.G."/>
            <person name="Martin F."/>
            <person name="Kauserud H."/>
        </authorList>
    </citation>
    <scope>NUCLEOTIDE SEQUENCE</scope>
    <source>
        <strain evidence="1">9144</strain>
    </source>
</reference>
<evidence type="ECO:0000313" key="2">
    <source>
        <dbReference type="Proteomes" id="UP001219525"/>
    </source>
</evidence>
<keyword evidence="2" id="KW-1185">Reference proteome</keyword>
<gene>
    <name evidence="1" type="ORF">GGX14DRAFT_656818</name>
</gene>
<evidence type="ECO:0000313" key="1">
    <source>
        <dbReference type="EMBL" id="KAJ7201425.1"/>
    </source>
</evidence>
<dbReference type="AlphaFoldDB" id="A0AAD6Y684"/>
<dbReference type="Proteomes" id="UP001219525">
    <property type="component" value="Unassembled WGS sequence"/>
</dbReference>
<dbReference type="EMBL" id="JARJCW010000059">
    <property type="protein sequence ID" value="KAJ7201425.1"/>
    <property type="molecule type" value="Genomic_DNA"/>
</dbReference>
<accession>A0AAD6Y684</accession>
<comment type="caution">
    <text evidence="1">The sequence shown here is derived from an EMBL/GenBank/DDBJ whole genome shotgun (WGS) entry which is preliminary data.</text>
</comment>
<organism evidence="1 2">
    <name type="scientific">Mycena pura</name>
    <dbReference type="NCBI Taxonomy" id="153505"/>
    <lineage>
        <taxon>Eukaryota</taxon>
        <taxon>Fungi</taxon>
        <taxon>Dikarya</taxon>
        <taxon>Basidiomycota</taxon>
        <taxon>Agaricomycotina</taxon>
        <taxon>Agaricomycetes</taxon>
        <taxon>Agaricomycetidae</taxon>
        <taxon>Agaricales</taxon>
        <taxon>Marasmiineae</taxon>
        <taxon>Mycenaceae</taxon>
        <taxon>Mycena</taxon>
    </lineage>
</organism>
<protein>
    <submittedName>
        <fullName evidence="1">Uncharacterized protein</fullName>
    </submittedName>
</protein>
<sequence length="300" mass="33982">MSHGSGQEDSKKAWHSLALARSTLKQVIDCDFDEPAHKRAGTTAKSLFLEKEFGRSRHYQYFAWECVEEEEQDWLRKPTDSQVEVATKGRSIYIEQSFWRRIWLRFIQIRLFKQREKAFLRGASRHTRLNIPETTKGVGWVVFTGQLPCTSHGYTYTRRFSAVQSALYITVHTAARLFEGMTEGVPGKEEIPRTPSKSAFDWESSSSQAKWLGLRGVSAVAYKKTDSEDGGTGRMHPQEYTSSIACCLLPVLGIGQVHKWQKHHDKVTSLVNSTKHLFLVDTKSVPEAMAINVACGHSSN</sequence>
<proteinExistence type="predicted"/>